<feature type="region of interest" description="Disordered" evidence="8">
    <location>
        <begin position="916"/>
        <end position="935"/>
    </location>
</feature>
<dbReference type="GO" id="GO:0009341">
    <property type="term" value="C:beta-galactosidase complex"/>
    <property type="evidence" value="ECO:0007669"/>
    <property type="project" value="InterPro"/>
</dbReference>
<dbReference type="PANTHER" id="PTHR46323">
    <property type="entry name" value="BETA-GALACTOSIDASE"/>
    <property type="match status" value="1"/>
</dbReference>
<feature type="domain" description="Beta galactosidase small chain/" evidence="9">
    <location>
        <begin position="951"/>
        <end position="1289"/>
    </location>
</feature>
<dbReference type="SUPFAM" id="SSF49303">
    <property type="entry name" value="beta-Galactosidase/glucuronidase domain"/>
    <property type="match status" value="2"/>
</dbReference>
<dbReference type="Gene3D" id="3.20.20.80">
    <property type="entry name" value="Glycosidases"/>
    <property type="match status" value="1"/>
</dbReference>
<evidence type="ECO:0000313" key="11">
    <source>
        <dbReference type="Proteomes" id="UP000037460"/>
    </source>
</evidence>
<proteinExistence type="inferred from homology"/>
<dbReference type="InterPro" id="IPR006102">
    <property type="entry name" value="Ig-like_GH2"/>
</dbReference>
<evidence type="ECO:0000256" key="8">
    <source>
        <dbReference type="SAM" id="MobiDB-lite"/>
    </source>
</evidence>
<dbReference type="SUPFAM" id="SSF74650">
    <property type="entry name" value="Galactose mutarotase-like"/>
    <property type="match status" value="1"/>
</dbReference>
<dbReference type="InterPro" id="IPR006103">
    <property type="entry name" value="Glyco_hydro_2_cat"/>
</dbReference>
<protein>
    <recommendedName>
        <fullName evidence="3">beta-galactosidase</fullName>
        <ecNumber evidence="3">3.2.1.23</ecNumber>
    </recommendedName>
    <alternativeName>
        <fullName evidence="6">Lactase</fullName>
    </alternativeName>
</protein>
<comment type="catalytic activity">
    <reaction evidence="1">
        <text>Hydrolysis of terminal non-reducing beta-D-galactose residues in beta-D-galactosides.</text>
        <dbReference type="EC" id="3.2.1.23"/>
    </reaction>
</comment>
<dbReference type="PRINTS" id="PR00132">
    <property type="entry name" value="GLHYDRLASE2"/>
</dbReference>
<dbReference type="InterPro" id="IPR023230">
    <property type="entry name" value="Glyco_hydro_2_CS"/>
</dbReference>
<dbReference type="InterPro" id="IPR006101">
    <property type="entry name" value="Glyco_hydro_2"/>
</dbReference>
<evidence type="ECO:0000256" key="2">
    <source>
        <dbReference type="ARBA" id="ARBA00007401"/>
    </source>
</evidence>
<dbReference type="EC" id="3.2.1.23" evidence="3"/>
<dbReference type="InterPro" id="IPR013783">
    <property type="entry name" value="Ig-like_fold"/>
</dbReference>
<keyword evidence="5 7" id="KW-0326">Glycosidase</keyword>
<evidence type="ECO:0000256" key="1">
    <source>
        <dbReference type="ARBA" id="ARBA00001412"/>
    </source>
</evidence>
<organism evidence="10 11">
    <name type="scientific">Chrysochromulina tobinii</name>
    <dbReference type="NCBI Taxonomy" id="1460289"/>
    <lineage>
        <taxon>Eukaryota</taxon>
        <taxon>Haptista</taxon>
        <taxon>Haptophyta</taxon>
        <taxon>Prymnesiophyceae</taxon>
        <taxon>Prymnesiales</taxon>
        <taxon>Chrysochromulinaceae</taxon>
        <taxon>Chrysochromulina</taxon>
    </lineage>
</organism>
<reference evidence="11" key="1">
    <citation type="journal article" date="2015" name="PLoS Genet.">
        <title>Genome Sequence and Transcriptome Analyses of Chrysochromulina tobin: Metabolic Tools for Enhanced Algal Fitness in the Prominent Order Prymnesiales (Haptophyceae).</title>
        <authorList>
            <person name="Hovde B.T."/>
            <person name="Deodato C.R."/>
            <person name="Hunsperger H.M."/>
            <person name="Ryken S.A."/>
            <person name="Yost W."/>
            <person name="Jha R.K."/>
            <person name="Patterson J."/>
            <person name="Monnat R.J. Jr."/>
            <person name="Barlow S.B."/>
            <person name="Starkenburg S.R."/>
            <person name="Cattolico R.A."/>
        </authorList>
    </citation>
    <scope>NUCLEOTIDE SEQUENCE</scope>
    <source>
        <strain evidence="11">CCMP291</strain>
    </source>
</reference>
<dbReference type="SUPFAM" id="SSF51445">
    <property type="entry name" value="(Trans)glycosidases"/>
    <property type="match status" value="1"/>
</dbReference>
<dbReference type="PANTHER" id="PTHR46323:SF2">
    <property type="entry name" value="BETA-GALACTOSIDASE"/>
    <property type="match status" value="1"/>
</dbReference>
<dbReference type="SUPFAM" id="SSF49785">
    <property type="entry name" value="Galactose-binding domain-like"/>
    <property type="match status" value="1"/>
</dbReference>
<dbReference type="SMART" id="SM01038">
    <property type="entry name" value="Bgal_small_N"/>
    <property type="match status" value="1"/>
</dbReference>
<dbReference type="Pfam" id="PF02929">
    <property type="entry name" value="Bgal_small_N"/>
    <property type="match status" value="1"/>
</dbReference>
<keyword evidence="11" id="KW-1185">Reference proteome</keyword>
<dbReference type="OrthoDB" id="408320at2759"/>
<dbReference type="InterPro" id="IPR011013">
    <property type="entry name" value="Gal_mutarotase_sf_dom"/>
</dbReference>
<dbReference type="Gene3D" id="2.60.120.260">
    <property type="entry name" value="Galactose-binding domain-like"/>
    <property type="match status" value="1"/>
</dbReference>
<keyword evidence="4 7" id="KW-0378">Hydrolase</keyword>
<dbReference type="GO" id="GO:0030246">
    <property type="term" value="F:carbohydrate binding"/>
    <property type="evidence" value="ECO:0007669"/>
    <property type="project" value="InterPro"/>
</dbReference>
<dbReference type="InterPro" id="IPR004199">
    <property type="entry name" value="B-gal_small/dom_5"/>
</dbReference>
<evidence type="ECO:0000256" key="5">
    <source>
        <dbReference type="ARBA" id="ARBA00023295"/>
    </source>
</evidence>
<dbReference type="Gene3D" id="2.60.40.10">
    <property type="entry name" value="Immunoglobulins"/>
    <property type="match status" value="2"/>
</dbReference>
<dbReference type="EMBL" id="JWZX01002423">
    <property type="protein sequence ID" value="KOO29391.1"/>
    <property type="molecule type" value="Genomic_DNA"/>
</dbReference>
<dbReference type="Proteomes" id="UP000037460">
    <property type="component" value="Unassembled WGS sequence"/>
</dbReference>
<dbReference type="InterPro" id="IPR050347">
    <property type="entry name" value="Bact_Beta-galactosidase"/>
</dbReference>
<comment type="similarity">
    <text evidence="2 7">Belongs to the glycosyl hydrolase 2 family.</text>
</comment>
<gene>
    <name evidence="10" type="ORF">Ctob_001697</name>
</gene>
<name>A0A0M0JRZ4_9EUKA</name>
<comment type="caution">
    <text evidence="10">The sequence shown here is derived from an EMBL/GenBank/DDBJ whole genome shotgun (WGS) entry which is preliminary data.</text>
</comment>
<evidence type="ECO:0000259" key="9">
    <source>
        <dbReference type="SMART" id="SM01038"/>
    </source>
</evidence>
<feature type="region of interest" description="Disordered" evidence="8">
    <location>
        <begin position="1383"/>
        <end position="1405"/>
    </location>
</feature>
<dbReference type="InterPro" id="IPR017853">
    <property type="entry name" value="GH"/>
</dbReference>
<dbReference type="Gene3D" id="2.70.98.10">
    <property type="match status" value="1"/>
</dbReference>
<evidence type="ECO:0000256" key="7">
    <source>
        <dbReference type="RuleBase" id="RU361154"/>
    </source>
</evidence>
<dbReference type="Pfam" id="PF00703">
    <property type="entry name" value="Glyco_hydro_2"/>
    <property type="match status" value="1"/>
</dbReference>
<dbReference type="InterPro" id="IPR008979">
    <property type="entry name" value="Galactose-bd-like_sf"/>
</dbReference>
<accession>A0A0M0JRZ4</accession>
<evidence type="ECO:0000256" key="4">
    <source>
        <dbReference type="ARBA" id="ARBA00022801"/>
    </source>
</evidence>
<dbReference type="InterPro" id="IPR036156">
    <property type="entry name" value="Beta-gal/glucu_dom_sf"/>
</dbReference>
<dbReference type="GO" id="GO:0004565">
    <property type="term" value="F:beta-galactosidase activity"/>
    <property type="evidence" value="ECO:0007669"/>
    <property type="project" value="UniProtKB-EC"/>
</dbReference>
<sequence>MQSKKSSNPPWCDELVQGQNRQPMHAPLHAYESIANALTDGCTAEPPSSRWVLRLTPAQWLFHLAPSPSIAPAPYKGRGFRTTGWGLIAVPCSWQVANYQQGAAAGGTPYTDLPIYANYRYPFAGDAASLASFPVPRENNPVGSYQVEFTIPEAWDGRRIFLVLEGAESNATVWIDGRKVGYSQDSRLPAEFDVTAACAGPARGAPLAAVGDAASQPKVAGPHVLSVQCMRYCDGSYLEDQDHWWLSGLHRHVWLYAKPHRLSLVDYHVVTTAVQPEASSPPAGPSAEMTISVRCQSDRRLAPSELESYRLVTSLHGPCLLTPGEPAPPRAELWSDVERLEPADAAERNDVALTRARAACAASCEELMEAGGLLVGDACASFKLRLDNAFLWSAEAPWLYTVVVELRDASGQTIDCEACHVGVRTVRLQNGCLLLNGRELTIRGVNRHDHCPLRGKAVDWATMLTDVKLIKAHSLNAVRTSHYPNASEWYKLCDALGLYVVDEANCETHGCLFIGDEGALAKKRSWRAAFVQRFTRMVQRDKNHACIVGWSLGNEAGYGGHHDAMGVWCRAHEPSRPVQYESCGGAACTDILCPMYPSDALVKRLNTLAGQLASSRKNKPEDLTRRYPASQHSGGMRPVIPCEYAHAMGNSTGNLSEWWTLFESLPFCQGGFIWDFVDQGLAQSIPTVAAAAVSASGAAPPAITLADGTVLAGKRWAYGGDFGERVHDARFCINGLVGPGRRPHPGLFEVKSVLQPVRIALGKSPWVYVAPEDGVGVRGAARATGTLRLRNLYGFRSLAGLRVSVSLQVDGVVVGRSVVECLDDVAAGASLELRIIVPLGDGEATRTVLPEPVVRNPMLAREAFLDVEVTDPDVPTWAHSAARIVATAQFTVTPPSIPPPLAFAGHLISSADLADVTSSHSSDGTDGTDGTDGADGLSFAEDVERVLIRGGCTGGGTFSLVINRADGTVGPLSVDGHVVLSRGGAALSLWRAPTENDQGCVFTAFAHPKDETIASLVWWYRLILELSKRLPHWLFKLGASYADLWDLDGLPDLQPQDRAPTVTVTHASSARVDVLIRRELCAPNGSKRAAHDITLTVLRGGAIHLANTASVALVHSDTLARIGLGFALPRNAVGGHQLEWTVRWYGRGPHENYPDRQASAPIGTYDATPAELAEELTVGYVYAQHCGRRGAARWLSLATAAGRGLLVSGGVPFGFTMMPCPDAVIAAAQHPHEVAEAMAERQAAGEPAEHHLTIDHKIMGVGGDVAWFPSVREGYLVPPGTYRWTMLLQAFAAWPPPPALPLPADLAPVGAIGGRKRPPAFEPVGLVDKAMRVVCLLLLEAPPLTRSLTTTLLLLIALALMLAAEATHAWLVDATPNEYIYGNQSDAPRSTEEIPSVPSSPELVM</sequence>
<evidence type="ECO:0000313" key="10">
    <source>
        <dbReference type="EMBL" id="KOO29391.1"/>
    </source>
</evidence>
<dbReference type="GO" id="GO:0005990">
    <property type="term" value="P:lactose catabolic process"/>
    <property type="evidence" value="ECO:0007669"/>
    <property type="project" value="TreeGrafter"/>
</dbReference>
<evidence type="ECO:0000256" key="6">
    <source>
        <dbReference type="ARBA" id="ARBA00032230"/>
    </source>
</evidence>
<evidence type="ECO:0000256" key="3">
    <source>
        <dbReference type="ARBA" id="ARBA00012756"/>
    </source>
</evidence>
<dbReference type="Pfam" id="PF02837">
    <property type="entry name" value="Glyco_hydro_2_N"/>
    <property type="match status" value="2"/>
</dbReference>
<dbReference type="InterPro" id="IPR014718">
    <property type="entry name" value="GH-type_carb-bd"/>
</dbReference>
<dbReference type="Pfam" id="PF02836">
    <property type="entry name" value="Glyco_hydro_2_C"/>
    <property type="match status" value="1"/>
</dbReference>
<dbReference type="InterPro" id="IPR006104">
    <property type="entry name" value="Glyco_hydro_2_N"/>
</dbReference>
<dbReference type="PROSITE" id="PS00719">
    <property type="entry name" value="GLYCOSYL_HYDROL_F2_1"/>
    <property type="match status" value="1"/>
</dbReference>